<evidence type="ECO:0000256" key="1">
    <source>
        <dbReference type="SAM" id="MobiDB-lite"/>
    </source>
</evidence>
<feature type="compositionally biased region" description="Polar residues" evidence="1">
    <location>
        <begin position="71"/>
        <end position="90"/>
    </location>
</feature>
<sequence length="329" mass="37747">MLGKLLLGTTIALPVGAYIYSRLKGDSKSDENIQLKDQSQQPPTQPSTQSPTQPPTQQQSTEQTKPRKTVTKSTISQTTRQTQNQTPSTPTVGAFLPELLKLYQLSNALAQQYEEEAKAYYQVFQEYSERLDKLLQYLSMSLAKTPLGMMSGFDLPDIIENLLKYYSWDYAKQVFPKVLTGYYILKANGHEDLSRYTIEDLITASENPVLAEAIGQNVYNTLLNLAENYKLIMQSALDQIGKLKDFYTYRLNLLNTQANLIKGIIDAILKEEKQNFEKFIKMQDISIKGLKAQADIFYKFAKLGLDREKFEWQKQQKQQIPLIQIERRK</sequence>
<keyword evidence="2" id="KW-0131">Cell cycle</keyword>
<feature type="compositionally biased region" description="Low complexity" evidence="1">
    <location>
        <begin position="38"/>
        <end position="63"/>
    </location>
</feature>
<proteinExistence type="predicted"/>
<organism evidence="2">
    <name type="scientific">uncultured virus</name>
    <dbReference type="NCBI Taxonomy" id="340016"/>
    <lineage>
        <taxon>Viruses</taxon>
        <taxon>environmental samples</taxon>
    </lineage>
</organism>
<dbReference type="GO" id="GO:0051301">
    <property type="term" value="P:cell division"/>
    <property type="evidence" value="ECO:0007669"/>
    <property type="project" value="UniProtKB-KW"/>
</dbReference>
<reference evidence="2" key="1">
    <citation type="submission" date="2019-04" db="EMBL/GenBank/DDBJ databases">
        <title>Diversity and Distribution of a Novel Hyperthermophilic Aquificales Virus Family.</title>
        <authorList>
            <person name="Mead D.A."/>
            <person name="Chevrette M.G."/>
            <person name="Lodes M."/>
            <person name="Hedlund B."/>
            <person name="Schoenfeld T.W."/>
            <person name="Monsma S.A."/>
        </authorList>
    </citation>
    <scope>NUCLEOTIDE SEQUENCE</scope>
</reference>
<accession>A0A5Q0TWJ6</accession>
<dbReference type="EMBL" id="MK783188">
    <property type="protein sequence ID" value="QGA72465.1"/>
    <property type="molecule type" value="Genomic_DNA"/>
</dbReference>
<evidence type="ECO:0000313" key="2">
    <source>
        <dbReference type="EMBL" id="QGA72465.1"/>
    </source>
</evidence>
<keyword evidence="2" id="KW-0132">Cell division</keyword>
<protein>
    <submittedName>
        <fullName evidence="2">Cell division protein</fullName>
    </submittedName>
</protein>
<feature type="region of interest" description="Disordered" evidence="1">
    <location>
        <begin position="27"/>
        <end position="90"/>
    </location>
</feature>
<name>A0A5Q0TWJ6_9VIRU</name>